<dbReference type="SUPFAM" id="SSF53300">
    <property type="entry name" value="vWA-like"/>
    <property type="match status" value="1"/>
</dbReference>
<feature type="region of interest" description="Disordered" evidence="1">
    <location>
        <begin position="1"/>
        <end position="58"/>
    </location>
</feature>
<evidence type="ECO:0000313" key="3">
    <source>
        <dbReference type="EMBL" id="CRG89440.1"/>
    </source>
</evidence>
<name>A0A0U1M342_TALIS</name>
<dbReference type="AlphaFoldDB" id="A0A0U1M342"/>
<dbReference type="Gene3D" id="3.40.50.410">
    <property type="entry name" value="von Willebrand factor, type A domain"/>
    <property type="match status" value="1"/>
</dbReference>
<proteinExistence type="predicted"/>
<dbReference type="PANTHER" id="PTHR34706:SF1">
    <property type="entry name" value="VWFA DOMAIN-CONTAINING PROTEIN"/>
    <property type="match status" value="1"/>
</dbReference>
<reference evidence="3 4" key="1">
    <citation type="submission" date="2015-04" db="EMBL/GenBank/DDBJ databases">
        <authorList>
            <person name="Syromyatnikov M.Y."/>
            <person name="Popov V.N."/>
        </authorList>
    </citation>
    <scope>NUCLEOTIDE SEQUENCE [LARGE SCALE GENOMIC DNA]</scope>
    <source>
        <strain evidence="3">WF-38-12</strain>
    </source>
</reference>
<gene>
    <name evidence="3" type="ORF">PISL3812_06476</name>
</gene>
<evidence type="ECO:0000256" key="1">
    <source>
        <dbReference type="SAM" id="MobiDB-lite"/>
    </source>
</evidence>
<sequence length="326" mass="35793">MNRSFGSWFGRKSSSRRDRDSDMLSSGGTSYSSSPTNSFPSSSSAYTTTSSSTKNAPCEPPPYSEIFAAAPMTPASIAARVPSTQIADLDGDKYSFLRKFDTLFLVDDSGSMKGRNWKDAGEAISAIAPICTKYDSDGVDIYFLNHRNRHHPSRGYVNVKSPDAVRRIFDSVQPSGLTEVGEQLDRILSPYLDRVKKMAAADKDEWNNLKDPSLLVRPINIISITDGDFSDDVEGVVVAAAKKLDRADAKAHQVGIQFVQIGNDARAQKALKSLDDGLTLAKSNRGMRDIVDTVPWKGSSNDNFTAEYLLKVVLGSVNRRYDREEV</sequence>
<evidence type="ECO:0000313" key="4">
    <source>
        <dbReference type="Proteomes" id="UP000054383"/>
    </source>
</evidence>
<dbReference type="Proteomes" id="UP000054383">
    <property type="component" value="Unassembled WGS sequence"/>
</dbReference>
<dbReference type="InterPro" id="IPR036465">
    <property type="entry name" value="vWFA_dom_sf"/>
</dbReference>
<dbReference type="PROSITE" id="PS50234">
    <property type="entry name" value="VWFA"/>
    <property type="match status" value="1"/>
</dbReference>
<dbReference type="InterPro" id="IPR002035">
    <property type="entry name" value="VWF_A"/>
</dbReference>
<keyword evidence="4" id="KW-1185">Reference proteome</keyword>
<dbReference type="OMA" id="VHKKYDR"/>
<dbReference type="PANTHER" id="PTHR34706">
    <property type="entry name" value="SLR1338 PROTEIN"/>
    <property type="match status" value="1"/>
</dbReference>
<protein>
    <recommendedName>
        <fullName evidence="2">VWFA domain-containing protein</fullName>
    </recommendedName>
</protein>
<feature type="domain" description="VWFA" evidence="2">
    <location>
        <begin position="101"/>
        <end position="274"/>
    </location>
</feature>
<accession>A0A0U1M342</accession>
<evidence type="ECO:0000259" key="2">
    <source>
        <dbReference type="PROSITE" id="PS50234"/>
    </source>
</evidence>
<dbReference type="STRING" id="28573.A0A0U1M342"/>
<organism evidence="3 4">
    <name type="scientific">Talaromyces islandicus</name>
    <name type="common">Penicillium islandicum</name>
    <dbReference type="NCBI Taxonomy" id="28573"/>
    <lineage>
        <taxon>Eukaryota</taxon>
        <taxon>Fungi</taxon>
        <taxon>Dikarya</taxon>
        <taxon>Ascomycota</taxon>
        <taxon>Pezizomycotina</taxon>
        <taxon>Eurotiomycetes</taxon>
        <taxon>Eurotiomycetidae</taxon>
        <taxon>Eurotiales</taxon>
        <taxon>Trichocomaceae</taxon>
        <taxon>Talaromyces</taxon>
        <taxon>Talaromyces sect. Islandici</taxon>
    </lineage>
</organism>
<dbReference type="EMBL" id="CVMT01000006">
    <property type="protein sequence ID" value="CRG89440.1"/>
    <property type="molecule type" value="Genomic_DNA"/>
</dbReference>
<dbReference type="OrthoDB" id="2142040at2759"/>
<feature type="compositionally biased region" description="Low complexity" evidence="1">
    <location>
        <begin position="23"/>
        <end position="53"/>
    </location>
</feature>